<evidence type="ECO:0008006" key="4">
    <source>
        <dbReference type="Google" id="ProtNLM"/>
    </source>
</evidence>
<keyword evidence="3" id="KW-1185">Reference proteome</keyword>
<keyword evidence="1" id="KW-0812">Transmembrane</keyword>
<keyword evidence="1" id="KW-1133">Transmembrane helix</keyword>
<accession>A0A840W9T5</accession>
<feature type="transmembrane region" description="Helical" evidence="1">
    <location>
        <begin position="149"/>
        <end position="171"/>
    </location>
</feature>
<organism evidence="2 3">
    <name type="scientific">Micromonospora parathelypteridis</name>
    <dbReference type="NCBI Taxonomy" id="1839617"/>
    <lineage>
        <taxon>Bacteria</taxon>
        <taxon>Bacillati</taxon>
        <taxon>Actinomycetota</taxon>
        <taxon>Actinomycetes</taxon>
        <taxon>Micromonosporales</taxon>
        <taxon>Micromonosporaceae</taxon>
        <taxon>Micromonospora</taxon>
    </lineage>
</organism>
<comment type="caution">
    <text evidence="2">The sequence shown here is derived from an EMBL/GenBank/DDBJ whole genome shotgun (WGS) entry which is preliminary data.</text>
</comment>
<name>A0A840W9T5_9ACTN</name>
<feature type="transmembrane region" description="Helical" evidence="1">
    <location>
        <begin position="66"/>
        <end position="87"/>
    </location>
</feature>
<evidence type="ECO:0000313" key="2">
    <source>
        <dbReference type="EMBL" id="MBB5480879.1"/>
    </source>
</evidence>
<proteinExistence type="predicted"/>
<sequence>MIPTTHLPATDVPRVPPPRRNARIAGYASAAAAVIGFIPLHLVWAFEVPLFADDARFHDWYADGGGAYLFALCGLAVLPAVLSLALVRPWGLVFPRWVPMLAGRRVPRRLLVIPGYAVPTLLLLYSVYAVVLTIVQFGSPEAIFSPWTSVYGIIQFIPWWLGLFVATRSYAERTAPFRHDLGQGPGR</sequence>
<keyword evidence="1" id="KW-0472">Membrane</keyword>
<feature type="transmembrane region" description="Helical" evidence="1">
    <location>
        <begin position="24"/>
        <end position="46"/>
    </location>
</feature>
<dbReference type="Proteomes" id="UP000586947">
    <property type="component" value="Unassembled WGS sequence"/>
</dbReference>
<gene>
    <name evidence="2" type="ORF">HNR20_005384</name>
</gene>
<dbReference type="RefSeq" id="WP_184185464.1">
    <property type="nucleotide sequence ID" value="NZ_BMNF01000004.1"/>
</dbReference>
<feature type="transmembrane region" description="Helical" evidence="1">
    <location>
        <begin position="110"/>
        <end position="137"/>
    </location>
</feature>
<dbReference type="EMBL" id="JACHDP010000001">
    <property type="protein sequence ID" value="MBB5480879.1"/>
    <property type="molecule type" value="Genomic_DNA"/>
</dbReference>
<evidence type="ECO:0000256" key="1">
    <source>
        <dbReference type="SAM" id="Phobius"/>
    </source>
</evidence>
<reference evidence="2 3" key="1">
    <citation type="submission" date="2020-08" db="EMBL/GenBank/DDBJ databases">
        <title>Sequencing the genomes of 1000 actinobacteria strains.</title>
        <authorList>
            <person name="Klenk H.-P."/>
        </authorList>
    </citation>
    <scope>NUCLEOTIDE SEQUENCE [LARGE SCALE GENOMIC DNA]</scope>
    <source>
        <strain evidence="2 3">DSM 103125</strain>
    </source>
</reference>
<protein>
    <recommendedName>
        <fullName evidence="4">DUF3995 domain-containing protein</fullName>
    </recommendedName>
</protein>
<dbReference type="AlphaFoldDB" id="A0A840W9T5"/>
<evidence type="ECO:0000313" key="3">
    <source>
        <dbReference type="Proteomes" id="UP000586947"/>
    </source>
</evidence>